<keyword evidence="15" id="KW-1133">Transmembrane helix</keyword>
<dbReference type="PANTHER" id="PTHR32282:SF34">
    <property type="entry name" value="PENICILLIN-BINDING PROTEIN 1A"/>
    <property type="match status" value="1"/>
</dbReference>
<reference evidence="18 19" key="1">
    <citation type="submission" date="2018-08" db="EMBL/GenBank/DDBJ databases">
        <title>Aeromicrobium sp. M2KJ-4, whole genome shotgun sequence.</title>
        <authorList>
            <person name="Tuo L."/>
        </authorList>
    </citation>
    <scope>NUCLEOTIDE SEQUENCE [LARGE SCALE GENOMIC DNA]</scope>
    <source>
        <strain evidence="18 19">M2KJ-4</strain>
    </source>
</reference>
<dbReference type="SUPFAM" id="SSF56601">
    <property type="entry name" value="beta-lactamase/transpeptidase-like"/>
    <property type="match status" value="1"/>
</dbReference>
<feature type="region of interest" description="Disordered" evidence="14">
    <location>
        <begin position="1"/>
        <end position="53"/>
    </location>
</feature>
<dbReference type="GO" id="GO:0071555">
    <property type="term" value="P:cell wall organization"/>
    <property type="evidence" value="ECO:0007669"/>
    <property type="project" value="UniProtKB-KW"/>
</dbReference>
<dbReference type="AlphaFoldDB" id="A0A371PB44"/>
<evidence type="ECO:0000256" key="11">
    <source>
        <dbReference type="ARBA" id="ARBA00023316"/>
    </source>
</evidence>
<dbReference type="GO" id="GO:0009252">
    <property type="term" value="P:peptidoglycan biosynthetic process"/>
    <property type="evidence" value="ECO:0007669"/>
    <property type="project" value="UniProtKB-KW"/>
</dbReference>
<evidence type="ECO:0000256" key="7">
    <source>
        <dbReference type="ARBA" id="ARBA00022801"/>
    </source>
</evidence>
<dbReference type="EMBL" id="QUBR01000001">
    <property type="protein sequence ID" value="REK73152.1"/>
    <property type="molecule type" value="Genomic_DNA"/>
</dbReference>
<dbReference type="InterPro" id="IPR023346">
    <property type="entry name" value="Lysozyme-like_dom_sf"/>
</dbReference>
<dbReference type="InterPro" id="IPR001264">
    <property type="entry name" value="Glyco_trans_51"/>
</dbReference>
<keyword evidence="10" id="KW-0511">Multifunctional enzyme</keyword>
<dbReference type="InterPro" id="IPR012338">
    <property type="entry name" value="Beta-lactam/transpept-like"/>
</dbReference>
<feature type="region of interest" description="Disordered" evidence="14">
    <location>
        <begin position="689"/>
        <end position="768"/>
    </location>
</feature>
<evidence type="ECO:0000256" key="10">
    <source>
        <dbReference type="ARBA" id="ARBA00023268"/>
    </source>
</evidence>
<keyword evidence="15" id="KW-0472">Membrane</keyword>
<evidence type="ECO:0000259" key="16">
    <source>
        <dbReference type="Pfam" id="PF00905"/>
    </source>
</evidence>
<keyword evidence="3" id="KW-0121">Carboxypeptidase</keyword>
<evidence type="ECO:0000256" key="2">
    <source>
        <dbReference type="ARBA" id="ARBA00007739"/>
    </source>
</evidence>
<evidence type="ECO:0000256" key="13">
    <source>
        <dbReference type="ARBA" id="ARBA00049902"/>
    </source>
</evidence>
<comment type="caution">
    <text evidence="18">The sequence shown here is derived from an EMBL/GenBank/DDBJ whole genome shotgun (WGS) entry which is preliminary data.</text>
</comment>
<dbReference type="InterPro" id="IPR036950">
    <property type="entry name" value="PBP_transglycosylase"/>
</dbReference>
<keyword evidence="11" id="KW-0961">Cell wall biogenesis/degradation</keyword>
<dbReference type="Gene3D" id="3.40.710.10">
    <property type="entry name" value="DD-peptidase/beta-lactamase superfamily"/>
    <property type="match status" value="1"/>
</dbReference>
<feature type="compositionally biased region" description="Basic and acidic residues" evidence="14">
    <location>
        <begin position="1"/>
        <end position="14"/>
    </location>
</feature>
<dbReference type="PANTHER" id="PTHR32282">
    <property type="entry name" value="BINDING PROTEIN TRANSPEPTIDASE, PUTATIVE-RELATED"/>
    <property type="match status" value="1"/>
</dbReference>
<comment type="catalytic activity">
    <reaction evidence="13">
        <text>[GlcNAc-(1-&gt;4)-Mur2Ac(oyl-L-Ala-gamma-D-Glu-L-Lys-D-Ala-D-Ala)](n)-di-trans,octa-cis-undecaprenyl diphosphate + beta-D-GlcNAc-(1-&gt;4)-Mur2Ac(oyl-L-Ala-gamma-D-Glu-L-Lys-D-Ala-D-Ala)-di-trans,octa-cis-undecaprenyl diphosphate = [GlcNAc-(1-&gt;4)-Mur2Ac(oyl-L-Ala-gamma-D-Glu-L-Lys-D-Ala-D-Ala)](n+1)-di-trans,octa-cis-undecaprenyl diphosphate + di-trans,octa-cis-undecaprenyl diphosphate + H(+)</text>
        <dbReference type="Rhea" id="RHEA:23708"/>
        <dbReference type="Rhea" id="RHEA-COMP:9602"/>
        <dbReference type="Rhea" id="RHEA-COMP:9603"/>
        <dbReference type="ChEBI" id="CHEBI:15378"/>
        <dbReference type="ChEBI" id="CHEBI:58405"/>
        <dbReference type="ChEBI" id="CHEBI:60033"/>
        <dbReference type="ChEBI" id="CHEBI:78435"/>
        <dbReference type="EC" id="2.4.99.28"/>
    </reaction>
</comment>
<keyword evidence="6" id="KW-0808">Transferase</keyword>
<keyword evidence="5" id="KW-0328">Glycosyltransferase</keyword>
<dbReference type="SUPFAM" id="SSF53955">
    <property type="entry name" value="Lysozyme-like"/>
    <property type="match status" value="1"/>
</dbReference>
<feature type="domain" description="Glycosyl transferase family 51" evidence="17">
    <location>
        <begin position="118"/>
        <end position="292"/>
    </location>
</feature>
<dbReference type="FunFam" id="1.10.3810.10:FF:000001">
    <property type="entry name" value="Penicillin-binding protein 1A"/>
    <property type="match status" value="1"/>
</dbReference>
<dbReference type="GO" id="GO:0009002">
    <property type="term" value="F:serine-type D-Ala-D-Ala carboxypeptidase activity"/>
    <property type="evidence" value="ECO:0007669"/>
    <property type="project" value="UniProtKB-EC"/>
</dbReference>
<dbReference type="Proteomes" id="UP000265581">
    <property type="component" value="Unassembled WGS sequence"/>
</dbReference>
<dbReference type="Pfam" id="PF00905">
    <property type="entry name" value="Transpeptidase"/>
    <property type="match status" value="1"/>
</dbReference>
<gene>
    <name evidence="18" type="ORF">DX116_06140</name>
</gene>
<dbReference type="InterPro" id="IPR001460">
    <property type="entry name" value="PCN-bd_Tpept"/>
</dbReference>
<evidence type="ECO:0000256" key="3">
    <source>
        <dbReference type="ARBA" id="ARBA00022645"/>
    </source>
</evidence>
<dbReference type="GO" id="GO:0008955">
    <property type="term" value="F:peptidoglycan glycosyltransferase activity"/>
    <property type="evidence" value="ECO:0007669"/>
    <property type="project" value="UniProtKB-EC"/>
</dbReference>
<evidence type="ECO:0000256" key="12">
    <source>
        <dbReference type="ARBA" id="ARBA00034000"/>
    </source>
</evidence>
<sequence length="768" mass="81919">MADPDHGSRTEVDRALATQRKRPSTSSSTARSKRGAAAGTSSKTARKGGPLGAVGRTIGGRGPWYVKTLRWFAFLAVAGLLACALTFFILYRAISIPDANAAFQTQTTQVFYSDGKHKIGEFAQQDRESVSIDEIPASMQAAAIAAEDRSFYTNRGIDLKGIIRAARDNTTSGSVQAGGSTITQQYVKILYLTQERSYTRKVKEAILSIKIHNQLSKKQILEGYLNTIYFGNRAYGVQVASQTYFGKPASELNYAQSALLATIVNSPSYYDPYAEGAQARIQPRFNYVLDGMVKSKAITAEEAAAFRDRIPEVKPLKSVDRFGGTKGFLLDAVKTQMLNKLKFDQSQIDGGGLRIVTTFDYNDQKDAVEAIKANRPSGAPELHPALVSVQPGTGAVRAMYGGPDFLKSPLNWAMLGTQPGSTFKVFAVIAALEDGYSLKTTLNGNSPLRDTKGNILTENQGDSGGASYGNIPLSLATAKSVNAAFVDLTIQMAGGMNSDWAQGADKVLKAANDAGIPKSVTDTWEKTANISLGANQVAPVDLANAYATLAAGGKRADWYMVQKVTDFQGSVLHEHEVKTKRTIPEDVVADTIAAMRGVVTSGSGTQAASVCTTAGKTGTATAATDGNDKDQHVSSSWFAGITPKLATAVMYNRGKGNENLEGYMLPTFFGGQTPARTFRTYMNAALQGTECGTFPPPANIRADKGTTYVAPKPKPTKKPKPEKTRKTQEPQPTTPAPTTPPPVEPPPVVPPATPTTPTPPTQSPPTVS</sequence>
<comment type="catalytic activity">
    <reaction evidence="12">
        <text>Preferential cleavage: (Ac)2-L-Lys-D-Ala-|-D-Ala. Also transpeptidation of peptidyl-alanyl moieties that are N-acyl substituents of D-alanine.</text>
        <dbReference type="EC" id="3.4.16.4"/>
    </reaction>
</comment>
<feature type="transmembrane region" description="Helical" evidence="15">
    <location>
        <begin position="71"/>
        <end position="91"/>
    </location>
</feature>
<evidence type="ECO:0000256" key="4">
    <source>
        <dbReference type="ARBA" id="ARBA00022670"/>
    </source>
</evidence>
<evidence type="ECO:0000256" key="6">
    <source>
        <dbReference type="ARBA" id="ARBA00022679"/>
    </source>
</evidence>
<protein>
    <submittedName>
        <fullName evidence="18">Penicillin-binding protein</fullName>
    </submittedName>
</protein>
<evidence type="ECO:0000256" key="5">
    <source>
        <dbReference type="ARBA" id="ARBA00022676"/>
    </source>
</evidence>
<keyword evidence="19" id="KW-1185">Reference proteome</keyword>
<evidence type="ECO:0000256" key="1">
    <source>
        <dbReference type="ARBA" id="ARBA00007090"/>
    </source>
</evidence>
<evidence type="ECO:0000256" key="14">
    <source>
        <dbReference type="SAM" id="MobiDB-lite"/>
    </source>
</evidence>
<dbReference type="InterPro" id="IPR050396">
    <property type="entry name" value="Glycosyltr_51/Transpeptidase"/>
</dbReference>
<dbReference type="Pfam" id="PF00912">
    <property type="entry name" value="Transgly"/>
    <property type="match status" value="1"/>
</dbReference>
<dbReference type="Gene3D" id="1.10.3810.10">
    <property type="entry name" value="Biosynthetic peptidoglycan transglycosylase-like"/>
    <property type="match status" value="1"/>
</dbReference>
<evidence type="ECO:0000259" key="17">
    <source>
        <dbReference type="Pfam" id="PF00912"/>
    </source>
</evidence>
<dbReference type="GO" id="GO:0030288">
    <property type="term" value="C:outer membrane-bounded periplasmic space"/>
    <property type="evidence" value="ECO:0007669"/>
    <property type="project" value="TreeGrafter"/>
</dbReference>
<comment type="similarity">
    <text evidence="2">In the N-terminal section; belongs to the glycosyltransferase 51 family.</text>
</comment>
<feature type="compositionally biased region" description="Pro residues" evidence="14">
    <location>
        <begin position="732"/>
        <end position="768"/>
    </location>
</feature>
<dbReference type="GO" id="GO:0006508">
    <property type="term" value="P:proteolysis"/>
    <property type="evidence" value="ECO:0007669"/>
    <property type="project" value="UniProtKB-KW"/>
</dbReference>
<feature type="domain" description="Penicillin-binding protein transpeptidase" evidence="16">
    <location>
        <begin position="387"/>
        <end position="655"/>
    </location>
</feature>
<keyword evidence="7" id="KW-0378">Hydrolase</keyword>
<evidence type="ECO:0000256" key="15">
    <source>
        <dbReference type="SAM" id="Phobius"/>
    </source>
</evidence>
<organism evidence="18 19">
    <name type="scientific">Aeromicrobium endophyticum</name>
    <dbReference type="NCBI Taxonomy" id="2292704"/>
    <lineage>
        <taxon>Bacteria</taxon>
        <taxon>Bacillati</taxon>
        <taxon>Actinomycetota</taxon>
        <taxon>Actinomycetes</taxon>
        <taxon>Propionibacteriales</taxon>
        <taxon>Nocardioidaceae</taxon>
        <taxon>Aeromicrobium</taxon>
    </lineage>
</organism>
<dbReference type="GO" id="GO:0008658">
    <property type="term" value="F:penicillin binding"/>
    <property type="evidence" value="ECO:0007669"/>
    <property type="project" value="InterPro"/>
</dbReference>
<keyword evidence="4" id="KW-0645">Protease</keyword>
<accession>A0A371PB44</accession>
<evidence type="ECO:0000313" key="18">
    <source>
        <dbReference type="EMBL" id="REK73152.1"/>
    </source>
</evidence>
<comment type="similarity">
    <text evidence="1">In the C-terminal section; belongs to the transpeptidase family.</text>
</comment>
<evidence type="ECO:0000256" key="8">
    <source>
        <dbReference type="ARBA" id="ARBA00022960"/>
    </source>
</evidence>
<keyword evidence="8" id="KW-0133">Cell shape</keyword>
<keyword evidence="15" id="KW-0812">Transmembrane</keyword>
<proteinExistence type="inferred from homology"/>
<feature type="compositionally biased region" description="Basic and acidic residues" evidence="14">
    <location>
        <begin position="719"/>
        <end position="728"/>
    </location>
</feature>
<dbReference type="GO" id="GO:0008360">
    <property type="term" value="P:regulation of cell shape"/>
    <property type="evidence" value="ECO:0007669"/>
    <property type="project" value="UniProtKB-KW"/>
</dbReference>
<evidence type="ECO:0000313" key="19">
    <source>
        <dbReference type="Proteomes" id="UP000265581"/>
    </source>
</evidence>
<evidence type="ECO:0000256" key="9">
    <source>
        <dbReference type="ARBA" id="ARBA00022984"/>
    </source>
</evidence>
<keyword evidence="9" id="KW-0573">Peptidoglycan synthesis</keyword>
<name>A0A371PB44_9ACTN</name>